<dbReference type="CDD" id="cd07302">
    <property type="entry name" value="CHD"/>
    <property type="match status" value="1"/>
</dbReference>
<dbReference type="EMBL" id="WVRA01000008">
    <property type="protein sequence ID" value="NOE20088.1"/>
    <property type="molecule type" value="Genomic_DNA"/>
</dbReference>
<organism evidence="3 4">
    <name type="scientific">Ruegeria atlantica</name>
    <dbReference type="NCBI Taxonomy" id="81569"/>
    <lineage>
        <taxon>Bacteria</taxon>
        <taxon>Pseudomonadati</taxon>
        <taxon>Pseudomonadota</taxon>
        <taxon>Alphaproteobacteria</taxon>
        <taxon>Rhodobacterales</taxon>
        <taxon>Roseobacteraceae</taxon>
        <taxon>Ruegeria</taxon>
    </lineage>
</organism>
<sequence length="705" mass="76034">MTRLIYFDVLQRLSPREFNPELPVRVVDIDEVSLASFGQWPWPRTLVAQLVQNLGDYGAATIAFDMLFAEPDRYSPSRLLNDPSLAGVLTVERHAEKLDNDVLLGMEMANWPVVLGVAARLSAKGEPIAAKAGIIEFGESPTEGLISVPHWTPIAPPLDRAAAGVGGVNVSPIGGTGIVRRAPVLWNGPDGPLTSLAVEALRVALGETSIFVEGAPDEAGIMLAVEIAGYRLPTTENGELWLKYRRDSPDLYISAKDVLEGTEDHGLRSEIEGRIILIGTSAAGLFDIHQTALGESVPGVSIHAQMIEQILTGDMLSRSDVTAAQELLAFAFLGLVVIAVMSSFGAIASFIAGGIAAAAVLAISWLIFQNQSILFDATFPLIGGIANFGLLAGYLFVSTEREKRQIRKVFSHYVAPEILDEMENSGHQLQLGGESQEITVMFSDIRGFTALSESASATELVSLLNALFSKLGDQILHERGTIDKFIGDAIMAFWNAPLPVADHPCRAGLAALRMRRALAQFNASEIMRNRKPIALATGIATGQACVGNIGSQKRFNYTVIGDVVNVSARIEQCCRTVEYDIVVSDAVYQAGRDDLAFLQAGHVDLKGKANPEPVFVLVGDSALRKTDAFQELFARHNKLIAALRTRKPQGDILRMCHHCEELAADIEPGLRQFYRALAGRAADFRAVSSSGPVMFTRNTRIAGGV</sequence>
<dbReference type="Pfam" id="PF00211">
    <property type="entry name" value="Guanylate_cyc"/>
    <property type="match status" value="1"/>
</dbReference>
<keyword evidence="1" id="KW-0472">Membrane</keyword>
<protein>
    <submittedName>
        <fullName evidence="3">CHASE2 domain-containing protein</fullName>
    </submittedName>
</protein>
<feature type="transmembrane region" description="Helical" evidence="1">
    <location>
        <begin position="347"/>
        <end position="367"/>
    </location>
</feature>
<dbReference type="Pfam" id="PF05226">
    <property type="entry name" value="CHASE2"/>
    <property type="match status" value="1"/>
</dbReference>
<dbReference type="PANTHER" id="PTHR43081">
    <property type="entry name" value="ADENYLATE CYCLASE, TERMINAL-DIFFERENTIATION SPECIFIC-RELATED"/>
    <property type="match status" value="1"/>
</dbReference>
<feature type="domain" description="Guanylate cyclase" evidence="2">
    <location>
        <begin position="439"/>
        <end position="571"/>
    </location>
</feature>
<dbReference type="InterPro" id="IPR001054">
    <property type="entry name" value="A/G_cyclase"/>
</dbReference>
<evidence type="ECO:0000259" key="2">
    <source>
        <dbReference type="PROSITE" id="PS50125"/>
    </source>
</evidence>
<evidence type="ECO:0000313" key="3">
    <source>
        <dbReference type="EMBL" id="NOE20088.1"/>
    </source>
</evidence>
<dbReference type="PANTHER" id="PTHR43081:SF1">
    <property type="entry name" value="ADENYLATE CYCLASE, TERMINAL-DIFFERENTIATION SPECIFIC"/>
    <property type="match status" value="1"/>
</dbReference>
<reference evidence="3" key="1">
    <citation type="submission" date="2019-12" db="EMBL/GenBank/DDBJ databases">
        <title>Ruegeria JWLKs population differentiation of coral mucus and skeleton niches.</title>
        <authorList>
            <person name="Luo D."/>
        </authorList>
    </citation>
    <scope>NUCLEOTIDE SEQUENCE</scope>
    <source>
        <strain evidence="3">HKCCD6181</strain>
    </source>
</reference>
<dbReference type="Proteomes" id="UP000597886">
    <property type="component" value="Unassembled WGS sequence"/>
</dbReference>
<keyword evidence="1" id="KW-0812">Transmembrane</keyword>
<accession>A0AA90YZA6</accession>
<feature type="transmembrane region" description="Helical" evidence="1">
    <location>
        <begin position="323"/>
        <end position="340"/>
    </location>
</feature>
<dbReference type="AlphaFoldDB" id="A0AA90YZA6"/>
<proteinExistence type="predicted"/>
<comment type="caution">
    <text evidence="3">The sequence shown here is derived from an EMBL/GenBank/DDBJ whole genome shotgun (WGS) entry which is preliminary data.</text>
</comment>
<dbReference type="SMART" id="SM00044">
    <property type="entry name" value="CYCc"/>
    <property type="match status" value="1"/>
</dbReference>
<dbReference type="GO" id="GO:0035556">
    <property type="term" value="P:intracellular signal transduction"/>
    <property type="evidence" value="ECO:0007669"/>
    <property type="project" value="InterPro"/>
</dbReference>
<dbReference type="SUPFAM" id="SSF55073">
    <property type="entry name" value="Nucleotide cyclase"/>
    <property type="match status" value="1"/>
</dbReference>
<dbReference type="GO" id="GO:0006171">
    <property type="term" value="P:cAMP biosynthetic process"/>
    <property type="evidence" value="ECO:0007669"/>
    <property type="project" value="TreeGrafter"/>
</dbReference>
<name>A0AA90YZA6_9RHOB</name>
<dbReference type="Gene3D" id="3.30.70.1230">
    <property type="entry name" value="Nucleotide cyclase"/>
    <property type="match status" value="1"/>
</dbReference>
<dbReference type="InterPro" id="IPR029787">
    <property type="entry name" value="Nucleotide_cyclase"/>
</dbReference>
<evidence type="ECO:0000313" key="4">
    <source>
        <dbReference type="Proteomes" id="UP000597886"/>
    </source>
</evidence>
<dbReference type="GO" id="GO:0004016">
    <property type="term" value="F:adenylate cyclase activity"/>
    <property type="evidence" value="ECO:0007669"/>
    <property type="project" value="UniProtKB-ARBA"/>
</dbReference>
<feature type="transmembrane region" description="Helical" evidence="1">
    <location>
        <begin position="373"/>
        <end position="397"/>
    </location>
</feature>
<gene>
    <name evidence="3" type="ORF">GS634_18340</name>
</gene>
<dbReference type="InterPro" id="IPR007890">
    <property type="entry name" value="CHASE2"/>
</dbReference>
<dbReference type="InterPro" id="IPR050697">
    <property type="entry name" value="Adenylyl/Guanylyl_Cyclase_3/4"/>
</dbReference>
<dbReference type="SMART" id="SM01080">
    <property type="entry name" value="CHASE2"/>
    <property type="match status" value="1"/>
</dbReference>
<evidence type="ECO:0000256" key="1">
    <source>
        <dbReference type="SAM" id="Phobius"/>
    </source>
</evidence>
<dbReference type="PROSITE" id="PS50125">
    <property type="entry name" value="GUANYLATE_CYCLASE_2"/>
    <property type="match status" value="1"/>
</dbReference>
<keyword evidence="1" id="KW-1133">Transmembrane helix</keyword>